<feature type="region of interest" description="Disordered" evidence="1">
    <location>
        <begin position="1"/>
        <end position="24"/>
    </location>
</feature>
<accession>A0A422N2H8</accession>
<gene>
    <name evidence="2" type="ORF">Tco025E_08960</name>
</gene>
<dbReference type="Proteomes" id="UP000284403">
    <property type="component" value="Unassembled WGS sequence"/>
</dbReference>
<evidence type="ECO:0000256" key="1">
    <source>
        <dbReference type="SAM" id="MobiDB-lite"/>
    </source>
</evidence>
<feature type="region of interest" description="Disordered" evidence="1">
    <location>
        <begin position="90"/>
        <end position="111"/>
    </location>
</feature>
<organism evidence="2 3">
    <name type="scientific">Trypanosoma conorhini</name>
    <dbReference type="NCBI Taxonomy" id="83891"/>
    <lineage>
        <taxon>Eukaryota</taxon>
        <taxon>Discoba</taxon>
        <taxon>Euglenozoa</taxon>
        <taxon>Kinetoplastea</taxon>
        <taxon>Metakinetoplastina</taxon>
        <taxon>Trypanosomatida</taxon>
        <taxon>Trypanosomatidae</taxon>
        <taxon>Trypanosoma</taxon>
    </lineage>
</organism>
<evidence type="ECO:0000313" key="2">
    <source>
        <dbReference type="EMBL" id="RNE99676.1"/>
    </source>
</evidence>
<reference evidence="2 3" key="1">
    <citation type="journal article" date="2018" name="BMC Genomics">
        <title>Genomic comparison of Trypanosoma conorhini and Trypanosoma rangeli to Trypanosoma cruzi strains of high and low virulence.</title>
        <authorList>
            <person name="Bradwell K.R."/>
            <person name="Koparde V.N."/>
            <person name="Matveyev A.V."/>
            <person name="Serrano M.G."/>
            <person name="Alves J.M."/>
            <person name="Parikh H."/>
            <person name="Huang B."/>
            <person name="Lee V."/>
            <person name="Espinosa-Alvarez O."/>
            <person name="Ortiz P.A."/>
            <person name="Costa-Martins A.G."/>
            <person name="Teixeira M.M."/>
            <person name="Buck G.A."/>
        </authorList>
    </citation>
    <scope>NUCLEOTIDE SEQUENCE [LARGE SCALE GENOMIC DNA]</scope>
    <source>
        <strain evidence="2 3">025E</strain>
    </source>
</reference>
<dbReference type="GeneID" id="40322571"/>
<feature type="compositionally biased region" description="Basic residues" evidence="1">
    <location>
        <begin position="9"/>
        <end position="22"/>
    </location>
</feature>
<dbReference type="AlphaFoldDB" id="A0A422N2H8"/>
<protein>
    <submittedName>
        <fullName evidence="2">Uncharacterized protein</fullName>
    </submittedName>
</protein>
<sequence>MAVRERGGTRRASRQFPRHMRGVRPAALFAPLGKKEIRPTRTKKDRKKKKRMNTFPLHALARILAIPATHSGSICPRRAARVTPRGCLAVSKGSAPTKNDHAMTVKRARRD</sequence>
<name>A0A422N2H8_9TRYP</name>
<comment type="caution">
    <text evidence="2">The sequence shown here is derived from an EMBL/GenBank/DDBJ whole genome shotgun (WGS) entry which is preliminary data.</text>
</comment>
<evidence type="ECO:0000313" key="3">
    <source>
        <dbReference type="Proteomes" id="UP000284403"/>
    </source>
</evidence>
<dbReference type="EMBL" id="MKKU01000938">
    <property type="protein sequence ID" value="RNE99676.1"/>
    <property type="molecule type" value="Genomic_DNA"/>
</dbReference>
<proteinExistence type="predicted"/>
<keyword evidence="3" id="KW-1185">Reference proteome</keyword>
<dbReference type="RefSeq" id="XP_029224086.1">
    <property type="nucleotide sequence ID" value="XM_029375791.1"/>
</dbReference>